<evidence type="ECO:0000313" key="6">
    <source>
        <dbReference type="EMBL" id="NNV55683.1"/>
    </source>
</evidence>
<dbReference type="SUPFAM" id="SSF50022">
    <property type="entry name" value="ISP domain"/>
    <property type="match status" value="1"/>
</dbReference>
<evidence type="ECO:0000256" key="4">
    <source>
        <dbReference type="ARBA" id="ARBA00023014"/>
    </source>
</evidence>
<evidence type="ECO:0000313" key="7">
    <source>
        <dbReference type="Proteomes" id="UP000598971"/>
    </source>
</evidence>
<accession>A0A8J8JTA2</accession>
<comment type="caution">
    <text evidence="6">The sequence shown here is derived from an EMBL/GenBank/DDBJ whole genome shotgun (WGS) entry which is preliminary data.</text>
</comment>
<dbReference type="InterPro" id="IPR036922">
    <property type="entry name" value="Rieske_2Fe-2S_sf"/>
</dbReference>
<dbReference type="Proteomes" id="UP000598971">
    <property type="component" value="Unassembled WGS sequence"/>
</dbReference>
<evidence type="ECO:0000259" key="5">
    <source>
        <dbReference type="PROSITE" id="PS51296"/>
    </source>
</evidence>
<feature type="domain" description="Rieske" evidence="5">
    <location>
        <begin position="43"/>
        <end position="134"/>
    </location>
</feature>
<sequence>MDRKEFLAQVGFGAASLIVFSCLGGCSKESGTPVSSTDFTVDLNAASSAALSTPGGFIYSNGIIIAKTLTSDYIAVSQACTHEGITVTYESATNSFYCGAHGSEFCNTGAVMVGPANKNLKQFNTTLTGSSLRVYA</sequence>
<dbReference type="RefSeq" id="WP_171607616.1">
    <property type="nucleotide sequence ID" value="NZ_WHPF01000006.1"/>
</dbReference>
<dbReference type="Gene3D" id="2.102.10.10">
    <property type="entry name" value="Rieske [2Fe-2S] iron-sulphur domain"/>
    <property type="match status" value="1"/>
</dbReference>
<dbReference type="PROSITE" id="PS51257">
    <property type="entry name" value="PROKAR_LIPOPROTEIN"/>
    <property type="match status" value="1"/>
</dbReference>
<name>A0A8J8JTA2_9BACT</name>
<dbReference type="AlphaFoldDB" id="A0A8J8JTA2"/>
<dbReference type="GO" id="GO:0046872">
    <property type="term" value="F:metal ion binding"/>
    <property type="evidence" value="ECO:0007669"/>
    <property type="project" value="UniProtKB-KW"/>
</dbReference>
<keyword evidence="2" id="KW-0479">Metal-binding</keyword>
<keyword evidence="3" id="KW-0408">Iron</keyword>
<reference evidence="6" key="1">
    <citation type="submission" date="2019-10" db="EMBL/GenBank/DDBJ databases">
        <title>Draft genome sequence of Panacibacter sp. KCS-6.</title>
        <authorList>
            <person name="Yim K.J."/>
        </authorList>
    </citation>
    <scope>NUCLEOTIDE SEQUENCE</scope>
    <source>
        <strain evidence="6">KCS-6</strain>
    </source>
</reference>
<keyword evidence="1" id="KW-0001">2Fe-2S</keyword>
<gene>
    <name evidence="6" type="ORF">GD597_09445</name>
</gene>
<keyword evidence="7" id="KW-1185">Reference proteome</keyword>
<dbReference type="Pfam" id="PF00355">
    <property type="entry name" value="Rieske"/>
    <property type="match status" value="1"/>
</dbReference>
<evidence type="ECO:0000256" key="1">
    <source>
        <dbReference type="ARBA" id="ARBA00022714"/>
    </source>
</evidence>
<dbReference type="PROSITE" id="PS51296">
    <property type="entry name" value="RIESKE"/>
    <property type="match status" value="1"/>
</dbReference>
<dbReference type="EMBL" id="WHPF01000006">
    <property type="protein sequence ID" value="NNV55683.1"/>
    <property type="molecule type" value="Genomic_DNA"/>
</dbReference>
<proteinExistence type="predicted"/>
<protein>
    <submittedName>
        <fullName evidence="6">Rieske 2Fe-2S domain-containing protein</fullName>
    </submittedName>
</protein>
<evidence type="ECO:0000256" key="3">
    <source>
        <dbReference type="ARBA" id="ARBA00023004"/>
    </source>
</evidence>
<organism evidence="6 7">
    <name type="scientific">Limnovirga soli</name>
    <dbReference type="NCBI Taxonomy" id="2656915"/>
    <lineage>
        <taxon>Bacteria</taxon>
        <taxon>Pseudomonadati</taxon>
        <taxon>Bacteroidota</taxon>
        <taxon>Chitinophagia</taxon>
        <taxon>Chitinophagales</taxon>
        <taxon>Chitinophagaceae</taxon>
        <taxon>Limnovirga</taxon>
    </lineage>
</organism>
<evidence type="ECO:0000256" key="2">
    <source>
        <dbReference type="ARBA" id="ARBA00022723"/>
    </source>
</evidence>
<dbReference type="InterPro" id="IPR017941">
    <property type="entry name" value="Rieske_2Fe-2S"/>
</dbReference>
<keyword evidence="4" id="KW-0411">Iron-sulfur</keyword>
<dbReference type="GO" id="GO:0051537">
    <property type="term" value="F:2 iron, 2 sulfur cluster binding"/>
    <property type="evidence" value="ECO:0007669"/>
    <property type="project" value="UniProtKB-KW"/>
</dbReference>